<organism evidence="3 4">
    <name type="scientific">Potamilus streckersoni</name>
    <dbReference type="NCBI Taxonomy" id="2493646"/>
    <lineage>
        <taxon>Eukaryota</taxon>
        <taxon>Metazoa</taxon>
        <taxon>Spiralia</taxon>
        <taxon>Lophotrochozoa</taxon>
        <taxon>Mollusca</taxon>
        <taxon>Bivalvia</taxon>
        <taxon>Autobranchia</taxon>
        <taxon>Heteroconchia</taxon>
        <taxon>Palaeoheterodonta</taxon>
        <taxon>Unionida</taxon>
        <taxon>Unionoidea</taxon>
        <taxon>Unionidae</taxon>
        <taxon>Ambleminae</taxon>
        <taxon>Lampsilini</taxon>
        <taxon>Potamilus</taxon>
    </lineage>
</organism>
<keyword evidence="1" id="KW-0175">Coiled coil</keyword>
<feature type="region of interest" description="Disordered" evidence="2">
    <location>
        <begin position="218"/>
        <end position="287"/>
    </location>
</feature>
<reference evidence="3" key="2">
    <citation type="journal article" date="2021" name="Genome Biol. Evol.">
        <title>Developing a high-quality reference genome for a parasitic bivalve with doubly uniparental inheritance (Bivalvia: Unionida).</title>
        <authorList>
            <person name="Smith C.H."/>
        </authorList>
    </citation>
    <scope>NUCLEOTIDE SEQUENCE</scope>
    <source>
        <strain evidence="3">CHS0354</strain>
        <tissue evidence="3">Mantle</tissue>
    </source>
</reference>
<comment type="caution">
    <text evidence="3">The sequence shown here is derived from an EMBL/GenBank/DDBJ whole genome shotgun (WGS) entry which is preliminary data.</text>
</comment>
<reference evidence="3" key="1">
    <citation type="journal article" date="2021" name="Genome Biol. Evol.">
        <title>A High-Quality Reference Genome for a Parasitic Bivalve with Doubly Uniparental Inheritance (Bivalvia: Unionida).</title>
        <authorList>
            <person name="Smith C.H."/>
        </authorList>
    </citation>
    <scope>NUCLEOTIDE SEQUENCE</scope>
    <source>
        <strain evidence="3">CHS0354</strain>
    </source>
</reference>
<evidence type="ECO:0000256" key="2">
    <source>
        <dbReference type="SAM" id="MobiDB-lite"/>
    </source>
</evidence>
<evidence type="ECO:0000313" key="4">
    <source>
        <dbReference type="Proteomes" id="UP001195483"/>
    </source>
</evidence>
<feature type="non-terminal residue" evidence="3">
    <location>
        <position position="1"/>
    </location>
</feature>
<feature type="coiled-coil region" evidence="1">
    <location>
        <begin position="146"/>
        <end position="211"/>
    </location>
</feature>
<dbReference type="Proteomes" id="UP001195483">
    <property type="component" value="Unassembled WGS sequence"/>
</dbReference>
<protein>
    <submittedName>
        <fullName evidence="3">Uncharacterized protein</fullName>
    </submittedName>
</protein>
<accession>A0AAE0T1R0</accession>
<gene>
    <name evidence="3" type="ORF">CHS0354_041720</name>
</gene>
<proteinExistence type="predicted"/>
<feature type="compositionally biased region" description="Basic and acidic residues" evidence="2">
    <location>
        <begin position="57"/>
        <end position="74"/>
    </location>
</feature>
<evidence type="ECO:0000313" key="3">
    <source>
        <dbReference type="EMBL" id="KAK3601804.1"/>
    </source>
</evidence>
<feature type="compositionally biased region" description="Polar residues" evidence="2">
    <location>
        <begin position="242"/>
        <end position="254"/>
    </location>
</feature>
<reference evidence="3" key="3">
    <citation type="submission" date="2023-05" db="EMBL/GenBank/DDBJ databases">
        <authorList>
            <person name="Smith C.H."/>
        </authorList>
    </citation>
    <scope>NUCLEOTIDE SEQUENCE</scope>
    <source>
        <strain evidence="3">CHS0354</strain>
        <tissue evidence="3">Mantle</tissue>
    </source>
</reference>
<dbReference type="AlphaFoldDB" id="A0AAE0T1R0"/>
<name>A0AAE0T1R0_9BIVA</name>
<dbReference type="EMBL" id="JAEAOA010002350">
    <property type="protein sequence ID" value="KAK3601804.1"/>
    <property type="molecule type" value="Genomic_DNA"/>
</dbReference>
<feature type="region of interest" description="Disordered" evidence="2">
    <location>
        <begin position="51"/>
        <end position="80"/>
    </location>
</feature>
<feature type="compositionally biased region" description="Polar residues" evidence="2">
    <location>
        <begin position="263"/>
        <end position="287"/>
    </location>
</feature>
<sequence>MTEEIKNQRDEQDKFKKAAFVTLVSVVHEKDLEIKKYVNKCHTLEMQLKEQQNIKRNNREEGVDHPRPSNKRDVFVFPNPVNPPVFNRNRTYYQSKSLEVKGSTSRSSLRNKGDTLAVDNDTSIGATVSLDPVSMPATGGVSLQIFNNVVNELVKTKLRLQDLQKEKGVDNKSYIISKQTEAELRYLRNEHQRLRQENEDLKLKVEANKVLINQMTALQSSLSPKPGSPFKSPRTVGISLRPQDSQQVSTQTDPEQIKPADVLSQTAQTDRINIRNQGAQTDKISSK</sequence>
<evidence type="ECO:0000256" key="1">
    <source>
        <dbReference type="SAM" id="Coils"/>
    </source>
</evidence>
<keyword evidence="4" id="KW-1185">Reference proteome</keyword>